<accession>A0A4T0UM52</accession>
<keyword evidence="4" id="KW-1185">Reference proteome</keyword>
<dbReference type="RefSeq" id="WP_136554730.1">
    <property type="nucleotide sequence ID" value="NZ_STGJ01000015.1"/>
</dbReference>
<dbReference type="Pfam" id="PF00078">
    <property type="entry name" value="RVT_1"/>
    <property type="match status" value="1"/>
</dbReference>
<name>A0A4T0UM52_9NEIS</name>
<protein>
    <submittedName>
        <fullName evidence="3">RNA-dependent DNA polymerase</fullName>
    </submittedName>
</protein>
<dbReference type="InterPro" id="IPR043502">
    <property type="entry name" value="DNA/RNA_pol_sf"/>
</dbReference>
<dbReference type="Proteomes" id="UP000308891">
    <property type="component" value="Unassembled WGS sequence"/>
</dbReference>
<dbReference type="PROSITE" id="PS50878">
    <property type="entry name" value="RT_POL"/>
    <property type="match status" value="1"/>
</dbReference>
<dbReference type="PANTHER" id="PTHR34047">
    <property type="entry name" value="NUCLEAR INTRON MATURASE 1, MITOCHONDRIAL-RELATED"/>
    <property type="match status" value="1"/>
</dbReference>
<proteinExistence type="inferred from homology"/>
<evidence type="ECO:0000313" key="4">
    <source>
        <dbReference type="Proteomes" id="UP000308891"/>
    </source>
</evidence>
<dbReference type="AlphaFoldDB" id="A0A4T0UM52"/>
<comment type="caution">
    <text evidence="3">The sequence shown here is derived from an EMBL/GenBank/DDBJ whole genome shotgun (WGS) entry which is preliminary data.</text>
</comment>
<dbReference type="SUPFAM" id="SSF56672">
    <property type="entry name" value="DNA/RNA polymerases"/>
    <property type="match status" value="1"/>
</dbReference>
<dbReference type="InterPro" id="IPR051083">
    <property type="entry name" value="GrpII_Intron_Splice-Mob/Def"/>
</dbReference>
<dbReference type="EMBL" id="STGJ01000015">
    <property type="protein sequence ID" value="TIC79804.1"/>
    <property type="molecule type" value="Genomic_DNA"/>
</dbReference>
<dbReference type="OrthoDB" id="8538592at2"/>
<comment type="similarity">
    <text evidence="1">Belongs to the bacterial reverse transcriptase family.</text>
</comment>
<reference evidence="3 4" key="1">
    <citation type="submission" date="2019-04" db="EMBL/GenBank/DDBJ databases">
        <title>Crenobacter sp. nov.</title>
        <authorList>
            <person name="Shi S."/>
        </authorList>
    </citation>
    <scope>NUCLEOTIDE SEQUENCE [LARGE SCALE GENOMIC DNA]</scope>
    <source>
        <strain evidence="3 4">GY 70310</strain>
    </source>
</reference>
<organism evidence="3 4">
    <name type="scientific">Crenobacter intestini</name>
    <dbReference type="NCBI Taxonomy" id="2563443"/>
    <lineage>
        <taxon>Bacteria</taxon>
        <taxon>Pseudomonadati</taxon>
        <taxon>Pseudomonadota</taxon>
        <taxon>Betaproteobacteria</taxon>
        <taxon>Neisseriales</taxon>
        <taxon>Neisseriaceae</taxon>
        <taxon>Crenobacter</taxon>
    </lineage>
</organism>
<sequence>MNLESRIFGEIVKECDKLRLRYHAYHNNVHKEWVRNRKRIENPSPKEIKVPEYWESNRLYNPFYVRSNAKAIARSIARKIEAGVYVPVPPIEKLIQKSSGGYRTISIYQIPDAAVSRLFYERLLSKNKHRFSSFSYAYRNDRNVHFAIQDISLDIERDSRTFIAEFDFSDFFGSIRHDYLLDQLHVNGFAVSGEEEIVIKSFLKGRDKGIPQGTSISLFLANLVCWQLDKSLEKEGLRFARYADDTVIWSQDYTRICKSFELIEDFSKRVGVRINVGKSDGISLLSSEGMATEINAKNSFDFLGYSIGVGVCSIKKSAERRIKKQISYIFYRNLIQPVQVVPFGAFELDRNLLVAIMHVRRYMYGGLSRDDLNRYLGGRKRWLNFKGVMSFYPLVNNERQLKELDGWLLSVAFRSIRRRAALLGGYSTGFCSHPLYACGRSELLLHLNGNKVKREGGFELPSFFLMYKALKKGLLDAGIERVMHPESVKYDYME</sequence>
<evidence type="ECO:0000313" key="3">
    <source>
        <dbReference type="EMBL" id="TIC79804.1"/>
    </source>
</evidence>
<evidence type="ECO:0000256" key="1">
    <source>
        <dbReference type="ARBA" id="ARBA00034120"/>
    </source>
</evidence>
<dbReference type="InterPro" id="IPR000477">
    <property type="entry name" value="RT_dom"/>
</dbReference>
<dbReference type="PANTHER" id="PTHR34047:SF8">
    <property type="entry name" value="PROTEIN YKFC"/>
    <property type="match status" value="1"/>
</dbReference>
<gene>
    <name evidence="3" type="ORF">E5K04_12835</name>
</gene>
<evidence type="ECO:0000259" key="2">
    <source>
        <dbReference type="PROSITE" id="PS50878"/>
    </source>
</evidence>
<feature type="domain" description="Reverse transcriptase" evidence="2">
    <location>
        <begin position="76"/>
        <end position="307"/>
    </location>
</feature>